<keyword evidence="6" id="KW-1015">Disulfide bond</keyword>
<feature type="signal peptide" evidence="8">
    <location>
        <begin position="1"/>
        <end position="21"/>
    </location>
</feature>
<dbReference type="Gene3D" id="3.30.350.10">
    <property type="entry name" value="Subtilisin inhibitor-like"/>
    <property type="match status" value="1"/>
</dbReference>
<comment type="subcellular location">
    <subcellularLocation>
        <location evidence="1">Secreted</location>
    </subcellularLocation>
</comment>
<keyword evidence="5" id="KW-0722">Serine protease inhibitor</keyword>
<dbReference type="RefSeq" id="WP_166534616.1">
    <property type="nucleotide sequence ID" value="NZ_VNHW01000014.1"/>
</dbReference>
<evidence type="ECO:0000256" key="7">
    <source>
        <dbReference type="SAM" id="MobiDB-lite"/>
    </source>
</evidence>
<keyword evidence="4" id="KW-0646">Protease inhibitor</keyword>
<protein>
    <submittedName>
        <fullName evidence="10">Subtilisin inhibitor-like</fullName>
    </submittedName>
</protein>
<feature type="domain" description="Subtilisin inhibitor" evidence="9">
    <location>
        <begin position="57"/>
        <end position="133"/>
    </location>
</feature>
<keyword evidence="3" id="KW-0964">Secreted</keyword>
<keyword evidence="8" id="KW-0732">Signal</keyword>
<dbReference type="EMBL" id="VNHW01000014">
    <property type="protein sequence ID" value="TYP84584.1"/>
    <property type="molecule type" value="Genomic_DNA"/>
</dbReference>
<evidence type="ECO:0000313" key="10">
    <source>
        <dbReference type="EMBL" id="TYP84584.1"/>
    </source>
</evidence>
<feature type="chain" id="PRO_5024463211" evidence="8">
    <location>
        <begin position="22"/>
        <end position="163"/>
    </location>
</feature>
<evidence type="ECO:0000256" key="6">
    <source>
        <dbReference type="ARBA" id="ARBA00023157"/>
    </source>
</evidence>
<evidence type="ECO:0000256" key="4">
    <source>
        <dbReference type="ARBA" id="ARBA00022690"/>
    </source>
</evidence>
<dbReference type="SUPFAM" id="SSF55399">
    <property type="entry name" value="Subtilisin inhibitor"/>
    <property type="match status" value="1"/>
</dbReference>
<comment type="similarity">
    <text evidence="2">Belongs to the protease inhibitor I16 (SSI) family.</text>
</comment>
<dbReference type="GO" id="GO:0004867">
    <property type="term" value="F:serine-type endopeptidase inhibitor activity"/>
    <property type="evidence" value="ECO:0007669"/>
    <property type="project" value="UniProtKB-KW"/>
</dbReference>
<accession>A0A5S5CNJ9</accession>
<dbReference type="GO" id="GO:0005576">
    <property type="term" value="C:extracellular region"/>
    <property type="evidence" value="ECO:0007669"/>
    <property type="project" value="UniProtKB-SubCell"/>
</dbReference>
<dbReference type="InterPro" id="IPR023549">
    <property type="entry name" value="Subtilisin_inhibitor"/>
</dbReference>
<dbReference type="InterPro" id="IPR036819">
    <property type="entry name" value="Subtilisin_inhibitor-like_sf"/>
</dbReference>
<feature type="region of interest" description="Disordered" evidence="7">
    <location>
        <begin position="29"/>
        <end position="50"/>
    </location>
</feature>
<proteinExistence type="inferred from homology"/>
<dbReference type="AlphaFoldDB" id="A0A5S5CNJ9"/>
<evidence type="ECO:0000256" key="2">
    <source>
        <dbReference type="ARBA" id="ARBA00010472"/>
    </source>
</evidence>
<keyword evidence="11" id="KW-1185">Reference proteome</keyword>
<evidence type="ECO:0000256" key="1">
    <source>
        <dbReference type="ARBA" id="ARBA00004613"/>
    </source>
</evidence>
<name>A0A5S5CNJ9_9ACTN</name>
<evidence type="ECO:0000313" key="11">
    <source>
        <dbReference type="Proteomes" id="UP000322499"/>
    </source>
</evidence>
<dbReference type="Proteomes" id="UP000322499">
    <property type="component" value="Unassembled WGS sequence"/>
</dbReference>
<evidence type="ECO:0000256" key="8">
    <source>
        <dbReference type="SAM" id="SignalP"/>
    </source>
</evidence>
<organism evidence="10 11">
    <name type="scientific">Blastococcus xanthinilyticus</name>
    <dbReference type="NCBI Taxonomy" id="1564164"/>
    <lineage>
        <taxon>Bacteria</taxon>
        <taxon>Bacillati</taxon>
        <taxon>Actinomycetota</taxon>
        <taxon>Actinomycetes</taxon>
        <taxon>Geodermatophilales</taxon>
        <taxon>Geodermatophilaceae</taxon>
        <taxon>Blastococcus</taxon>
    </lineage>
</organism>
<comment type="caution">
    <text evidence="10">The sequence shown here is derived from an EMBL/GenBank/DDBJ whole genome shotgun (WGS) entry which is preliminary data.</text>
</comment>
<dbReference type="PROSITE" id="PS51257">
    <property type="entry name" value="PROKAR_LIPOPROTEIN"/>
    <property type="match status" value="1"/>
</dbReference>
<reference evidence="10 11" key="1">
    <citation type="submission" date="2019-07" db="EMBL/GenBank/DDBJ databases">
        <title>Genomic Encyclopedia of Archaeal and Bacterial Type Strains, Phase II (KMG-II): from individual species to whole genera.</title>
        <authorList>
            <person name="Goeker M."/>
        </authorList>
    </citation>
    <scope>NUCLEOTIDE SEQUENCE [LARGE SCALE GENOMIC DNA]</scope>
    <source>
        <strain evidence="10 11">DSM 46842</strain>
    </source>
</reference>
<evidence type="ECO:0000259" key="9">
    <source>
        <dbReference type="Pfam" id="PF00720"/>
    </source>
</evidence>
<evidence type="ECO:0000256" key="5">
    <source>
        <dbReference type="ARBA" id="ARBA00022900"/>
    </source>
</evidence>
<evidence type="ECO:0000256" key="3">
    <source>
        <dbReference type="ARBA" id="ARBA00022525"/>
    </source>
</evidence>
<sequence>MRRPARSFVLPLLVLVTLALAGCAGGGRSPAGNGDGSAVPDAGDGDASGVGETADELRIVVDAGEGAAPQTWTLNCDGAAEGSHPRAAEACAHLAGMTDPFAPLPADRMCTEQYGGPQTAHLTGQWRGEPVDLELSRVDGCHISQWDSFGPVLPVPVGVDAQT</sequence>
<gene>
    <name evidence="10" type="ORF">BD833_11413</name>
</gene>
<dbReference type="Pfam" id="PF00720">
    <property type="entry name" value="SSI"/>
    <property type="match status" value="1"/>
</dbReference>